<accession>E4Y3N6</accession>
<name>E4Y3N6_OIKDI</name>
<dbReference type="AlphaFoldDB" id="E4Y3N6"/>
<dbReference type="OrthoDB" id="10623044at2759"/>
<organism evidence="1">
    <name type="scientific">Oikopleura dioica</name>
    <name type="common">Tunicate</name>
    <dbReference type="NCBI Taxonomy" id="34765"/>
    <lineage>
        <taxon>Eukaryota</taxon>
        <taxon>Metazoa</taxon>
        <taxon>Chordata</taxon>
        <taxon>Tunicata</taxon>
        <taxon>Appendicularia</taxon>
        <taxon>Copelata</taxon>
        <taxon>Oikopleuridae</taxon>
        <taxon>Oikopleura</taxon>
    </lineage>
</organism>
<sequence>METRHLPLLLIEVESSLLEPLEIERSFDVPLGELVEDITLVDMNGNESLVLDSVELREIVSSLLDKRSEQVKEALVGDAHDLLVESSVIQRFFGVFGPDHLDTKKADLSWVLIDKSEQVKSIGLHDVIGSKSNDRMKGRLLELKKFSNPFFNIS</sequence>
<dbReference type="InParanoid" id="E4Y3N6"/>
<evidence type="ECO:0000313" key="1">
    <source>
        <dbReference type="EMBL" id="CBY16432.1"/>
    </source>
</evidence>
<feature type="non-terminal residue" evidence="1">
    <location>
        <position position="154"/>
    </location>
</feature>
<dbReference type="EMBL" id="FN654214">
    <property type="protein sequence ID" value="CBY16432.1"/>
    <property type="molecule type" value="Genomic_DNA"/>
</dbReference>
<dbReference type="Proteomes" id="UP000001307">
    <property type="component" value="Unassembled WGS sequence"/>
</dbReference>
<gene>
    <name evidence="1" type="ORF">GSOID_T00001596001</name>
</gene>
<protein>
    <submittedName>
        <fullName evidence="1">Uncharacterized protein</fullName>
    </submittedName>
</protein>
<proteinExistence type="predicted"/>
<reference evidence="1" key="1">
    <citation type="journal article" date="2010" name="Science">
        <title>Plasticity of animal genome architecture unmasked by rapid evolution of a pelagic tunicate.</title>
        <authorList>
            <person name="Denoeud F."/>
            <person name="Henriet S."/>
            <person name="Mungpakdee S."/>
            <person name="Aury J.M."/>
            <person name="Da Silva C."/>
            <person name="Brinkmann H."/>
            <person name="Mikhaleva J."/>
            <person name="Olsen L.C."/>
            <person name="Jubin C."/>
            <person name="Canestro C."/>
            <person name="Bouquet J.M."/>
            <person name="Danks G."/>
            <person name="Poulain J."/>
            <person name="Campsteijn C."/>
            <person name="Adamski M."/>
            <person name="Cross I."/>
            <person name="Yadetie F."/>
            <person name="Muffato M."/>
            <person name="Louis A."/>
            <person name="Butcher S."/>
            <person name="Tsagkogeorga G."/>
            <person name="Konrad A."/>
            <person name="Singh S."/>
            <person name="Jensen M.F."/>
            <person name="Cong E.H."/>
            <person name="Eikeseth-Otteraa H."/>
            <person name="Noel B."/>
            <person name="Anthouard V."/>
            <person name="Porcel B.M."/>
            <person name="Kachouri-Lafond R."/>
            <person name="Nishino A."/>
            <person name="Ugolini M."/>
            <person name="Chourrout P."/>
            <person name="Nishida H."/>
            <person name="Aasland R."/>
            <person name="Huzurbazar S."/>
            <person name="Westhof E."/>
            <person name="Delsuc F."/>
            <person name="Lehrach H."/>
            <person name="Reinhardt R."/>
            <person name="Weissenbach J."/>
            <person name="Roy S.W."/>
            <person name="Artiguenave F."/>
            <person name="Postlethwait J.H."/>
            <person name="Manak J.R."/>
            <person name="Thompson E.M."/>
            <person name="Jaillon O."/>
            <person name="Du Pasquier L."/>
            <person name="Boudinot P."/>
            <person name="Liberles D.A."/>
            <person name="Volff J.N."/>
            <person name="Philippe H."/>
            <person name="Lenhard B."/>
            <person name="Roest Crollius H."/>
            <person name="Wincker P."/>
            <person name="Chourrout D."/>
        </authorList>
    </citation>
    <scope>NUCLEOTIDE SEQUENCE [LARGE SCALE GENOMIC DNA]</scope>
</reference>
<evidence type="ECO:0000313" key="2">
    <source>
        <dbReference type="Proteomes" id="UP000001307"/>
    </source>
</evidence>
<keyword evidence="2" id="KW-1185">Reference proteome</keyword>